<evidence type="ECO:0000313" key="1">
    <source>
        <dbReference type="EMBL" id="RLV60994.1"/>
    </source>
</evidence>
<sequence>MRKKKIYIAGPMSGIEGNNRFIFHAAAEFLRSDNIIILNPASLPIGLTEPEYMQICLSMLQCADEIYLLDGWEQSKGARSEKTLAEKLDLEIVYQNGVEFEMTLAQLSY</sequence>
<dbReference type="InterPro" id="IPR025518">
    <property type="entry name" value="DUF4406"/>
</dbReference>
<dbReference type="RefSeq" id="WP_121837685.1">
    <property type="nucleotide sequence ID" value="NZ_ML014758.1"/>
</dbReference>
<dbReference type="SUPFAM" id="SSF52309">
    <property type="entry name" value="N-(deoxy)ribosyltransferase-like"/>
    <property type="match status" value="1"/>
</dbReference>
<dbReference type="OrthoDB" id="2376767at2"/>
<dbReference type="Pfam" id="PF14359">
    <property type="entry name" value="DUF4406"/>
    <property type="match status" value="1"/>
</dbReference>
<protein>
    <submittedName>
        <fullName evidence="1">DUF4406 domain-containing protein</fullName>
    </submittedName>
</protein>
<proteinExistence type="predicted"/>
<keyword evidence="2" id="KW-1185">Reference proteome</keyword>
<dbReference type="Gene3D" id="3.40.50.10400">
    <property type="entry name" value="Hypothetical protein PA1492"/>
    <property type="match status" value="1"/>
</dbReference>
<gene>
    <name evidence="1" type="ORF">D5018_03895</name>
</gene>
<comment type="caution">
    <text evidence="1">The sequence shown here is derived from an EMBL/GenBank/DDBJ whole genome shotgun (WGS) entry which is preliminary data.</text>
</comment>
<reference evidence="1 2" key="1">
    <citation type="submission" date="2018-09" db="EMBL/GenBank/DDBJ databases">
        <title>Phylogeny of the Shewanellaceae, and recommendation for two new genera, Pseudoshewanella and Parashewanella.</title>
        <authorList>
            <person name="Wang G."/>
        </authorList>
    </citation>
    <scope>NUCLEOTIDE SEQUENCE [LARGE SCALE GENOMIC DNA]</scope>
    <source>
        <strain evidence="1 2">C51</strain>
    </source>
</reference>
<dbReference type="Proteomes" id="UP000281474">
    <property type="component" value="Unassembled WGS sequence"/>
</dbReference>
<dbReference type="EMBL" id="QZEI01000009">
    <property type="protein sequence ID" value="RLV60994.1"/>
    <property type="molecule type" value="Genomic_DNA"/>
</dbReference>
<name>A0A3L8Q036_9GAMM</name>
<organism evidence="1 2">
    <name type="scientific">Parashewanella curva</name>
    <dbReference type="NCBI Taxonomy" id="2338552"/>
    <lineage>
        <taxon>Bacteria</taxon>
        <taxon>Pseudomonadati</taxon>
        <taxon>Pseudomonadota</taxon>
        <taxon>Gammaproteobacteria</taxon>
        <taxon>Alteromonadales</taxon>
        <taxon>Shewanellaceae</taxon>
        <taxon>Parashewanella</taxon>
    </lineage>
</organism>
<dbReference type="AlphaFoldDB" id="A0A3L8Q036"/>
<accession>A0A3L8Q036</accession>
<evidence type="ECO:0000313" key="2">
    <source>
        <dbReference type="Proteomes" id="UP000281474"/>
    </source>
</evidence>